<keyword evidence="1" id="KW-0732">Signal</keyword>
<name>A0A964WUF8_9HYPH</name>
<feature type="domain" description="Transglycosylase SLT" evidence="3">
    <location>
        <begin position="33"/>
        <end position="323"/>
    </location>
</feature>
<dbReference type="AlphaFoldDB" id="A0A964WUF8"/>
<dbReference type="SUPFAM" id="SSF53955">
    <property type="entry name" value="Lysozyme-like"/>
    <property type="match status" value="1"/>
</dbReference>
<dbReference type="GO" id="GO:0009253">
    <property type="term" value="P:peptidoglycan catabolic process"/>
    <property type="evidence" value="ECO:0007669"/>
    <property type="project" value="TreeGrafter"/>
</dbReference>
<evidence type="ECO:0000256" key="1">
    <source>
        <dbReference type="SAM" id="SignalP"/>
    </source>
</evidence>
<organism evidence="4 5">
    <name type="scientific">Propylenella binzhouense</name>
    <dbReference type="NCBI Taxonomy" id="2555902"/>
    <lineage>
        <taxon>Bacteria</taxon>
        <taxon>Pseudomonadati</taxon>
        <taxon>Pseudomonadota</taxon>
        <taxon>Alphaproteobacteria</taxon>
        <taxon>Hyphomicrobiales</taxon>
        <taxon>Propylenellaceae</taxon>
        <taxon>Propylenella</taxon>
    </lineage>
</organism>
<dbReference type="Pfam" id="PF13406">
    <property type="entry name" value="SLT_2"/>
    <property type="match status" value="1"/>
</dbReference>
<gene>
    <name evidence="4" type="ORF">E4O86_13880</name>
</gene>
<dbReference type="GO" id="GO:0008933">
    <property type="term" value="F:peptidoglycan lytic transglycosylase activity"/>
    <property type="evidence" value="ECO:0007669"/>
    <property type="project" value="TreeGrafter"/>
</dbReference>
<dbReference type="SUPFAM" id="SSF47090">
    <property type="entry name" value="PGBD-like"/>
    <property type="match status" value="1"/>
</dbReference>
<dbReference type="InterPro" id="IPR036365">
    <property type="entry name" value="PGBD-like_sf"/>
</dbReference>
<sequence>MIRATIAALVGAALSFALTHPASADLACRKGQSFEAWIASVRAEAARAGASATALAALDNVRFDPGILAHDRGQPSLSASFLQYADRMVTAGRLRAGRAVLGKHAAVFEKAERTFGVPGPVVAAFWGLETDFGANIGKFPTLVSLATLGYDCRRPELFRGELMAALRILSAGDLAPDEMRGAWAGELGQFQFLPSHYLRLAVDFDGDGRRDLVRSVPDVLGSAARLVRELGWRPGEPWLREVRLPAGFAWQEAYLANKRPVADWLRAGVTAADGGRIDPGGPPAAILLPMGRTGPAFLAYRNFDVYWAWNQSSNYTLTAAYFATRLAGAPPMRRGAPPQPLPPRELAALQTILNRSGYDAGAADGRLGEATRAGVRRAQLALGLPADGYPTAELLARLRAR</sequence>
<accession>A0A964WUF8</accession>
<dbReference type="PANTHER" id="PTHR30163:SF8">
    <property type="entry name" value="LYTIC MUREIN TRANSGLYCOSYLASE"/>
    <property type="match status" value="1"/>
</dbReference>
<dbReference type="Gene3D" id="1.10.530.10">
    <property type="match status" value="1"/>
</dbReference>
<keyword evidence="5" id="KW-1185">Reference proteome</keyword>
<dbReference type="OrthoDB" id="9808544at2"/>
<dbReference type="InterPro" id="IPR043426">
    <property type="entry name" value="MltB-like"/>
</dbReference>
<dbReference type="InterPro" id="IPR036366">
    <property type="entry name" value="PGBDSf"/>
</dbReference>
<dbReference type="Gene3D" id="1.10.8.350">
    <property type="entry name" value="Bacterial muramidase"/>
    <property type="match status" value="1"/>
</dbReference>
<dbReference type="PANTHER" id="PTHR30163">
    <property type="entry name" value="MEMBRANE-BOUND LYTIC MUREIN TRANSGLYCOSYLASE B"/>
    <property type="match status" value="1"/>
</dbReference>
<dbReference type="Gene3D" id="1.10.101.10">
    <property type="entry name" value="PGBD-like superfamily/PGBD"/>
    <property type="match status" value="1"/>
</dbReference>
<feature type="chain" id="PRO_5038065544" evidence="1">
    <location>
        <begin position="25"/>
        <end position="401"/>
    </location>
</feature>
<dbReference type="NCBIfam" id="TIGR02283">
    <property type="entry name" value="MltB_2"/>
    <property type="match status" value="1"/>
</dbReference>
<protein>
    <submittedName>
        <fullName evidence="4">Lytic murein transglycosylase</fullName>
    </submittedName>
</protein>
<comment type="caution">
    <text evidence="4">The sequence shown here is derived from an EMBL/GenBank/DDBJ whole genome shotgun (WGS) entry which is preliminary data.</text>
</comment>
<evidence type="ECO:0000259" key="2">
    <source>
        <dbReference type="Pfam" id="PF01471"/>
    </source>
</evidence>
<dbReference type="RefSeq" id="WP_161141173.1">
    <property type="nucleotide sequence ID" value="NZ_SPKJ01000049.1"/>
</dbReference>
<reference evidence="4" key="1">
    <citation type="submission" date="2019-03" db="EMBL/GenBank/DDBJ databases">
        <title>Afifella sp. nov., isolated from activated sludge.</title>
        <authorList>
            <person name="Li Q."/>
            <person name="Liu Y."/>
        </authorList>
    </citation>
    <scope>NUCLEOTIDE SEQUENCE</scope>
    <source>
        <strain evidence="4">L72</strain>
    </source>
</reference>
<dbReference type="Pfam" id="PF01471">
    <property type="entry name" value="PG_binding_1"/>
    <property type="match status" value="1"/>
</dbReference>
<evidence type="ECO:0000313" key="5">
    <source>
        <dbReference type="Proteomes" id="UP000773614"/>
    </source>
</evidence>
<evidence type="ECO:0000313" key="4">
    <source>
        <dbReference type="EMBL" id="MYZ48800.1"/>
    </source>
</evidence>
<dbReference type="InterPro" id="IPR031304">
    <property type="entry name" value="SLT_2"/>
</dbReference>
<dbReference type="InterPro" id="IPR011970">
    <property type="entry name" value="MltB_2"/>
</dbReference>
<dbReference type="EMBL" id="SPKJ01000049">
    <property type="protein sequence ID" value="MYZ48800.1"/>
    <property type="molecule type" value="Genomic_DNA"/>
</dbReference>
<evidence type="ECO:0000259" key="3">
    <source>
        <dbReference type="Pfam" id="PF13406"/>
    </source>
</evidence>
<dbReference type="InterPro" id="IPR023346">
    <property type="entry name" value="Lysozyme-like_dom_sf"/>
</dbReference>
<feature type="domain" description="Peptidoglycan binding-like" evidence="2">
    <location>
        <begin position="346"/>
        <end position="398"/>
    </location>
</feature>
<proteinExistence type="predicted"/>
<dbReference type="Proteomes" id="UP000773614">
    <property type="component" value="Unassembled WGS sequence"/>
</dbReference>
<dbReference type="InterPro" id="IPR002477">
    <property type="entry name" value="Peptidoglycan-bd-like"/>
</dbReference>
<feature type="signal peptide" evidence="1">
    <location>
        <begin position="1"/>
        <end position="24"/>
    </location>
</feature>